<dbReference type="PROSITE" id="PS51421">
    <property type="entry name" value="RAS"/>
    <property type="match status" value="1"/>
</dbReference>
<dbReference type="InterPro" id="IPR027417">
    <property type="entry name" value="P-loop_NTPase"/>
</dbReference>
<dbReference type="SMART" id="SM00173">
    <property type="entry name" value="RAS"/>
    <property type="match status" value="1"/>
</dbReference>
<dbReference type="PROSITE" id="PS51419">
    <property type="entry name" value="RAB"/>
    <property type="match status" value="1"/>
</dbReference>
<evidence type="ECO:0000256" key="1">
    <source>
        <dbReference type="ARBA" id="ARBA00022741"/>
    </source>
</evidence>
<dbReference type="OrthoDB" id="63533at2759"/>
<dbReference type="GO" id="GO:0003924">
    <property type="term" value="F:GTPase activity"/>
    <property type="evidence" value="ECO:0007669"/>
    <property type="project" value="InterPro"/>
</dbReference>
<reference evidence="3" key="1">
    <citation type="submission" date="2016-10" db="EMBL/GenBank/DDBJ databases">
        <authorList>
            <person name="Benchimol M."/>
            <person name="Almeida L.G."/>
            <person name="Vasconcelos A.T."/>
            <person name="Perreira-Neves A."/>
            <person name="Rosa I.A."/>
            <person name="Tasca T."/>
            <person name="Bogo M.R."/>
            <person name="de Souza W."/>
        </authorList>
    </citation>
    <scope>NUCLEOTIDE SEQUENCE [LARGE SCALE GENOMIC DNA]</scope>
    <source>
        <strain evidence="3">K</strain>
    </source>
</reference>
<dbReference type="SMART" id="SM00176">
    <property type="entry name" value="RAN"/>
    <property type="match status" value="1"/>
</dbReference>
<dbReference type="RefSeq" id="XP_068359758.1">
    <property type="nucleotide sequence ID" value="XM_068504265.1"/>
</dbReference>
<feature type="region of interest" description="Disordered" evidence="2">
    <location>
        <begin position="203"/>
        <end position="223"/>
    </location>
</feature>
<dbReference type="EMBL" id="MLAK01000720">
    <property type="protein sequence ID" value="OHT06622.1"/>
    <property type="molecule type" value="Genomic_DNA"/>
</dbReference>
<dbReference type="VEuPathDB" id="TrichDB:TRFO_25299"/>
<evidence type="ECO:0000313" key="3">
    <source>
        <dbReference type="EMBL" id="OHT06622.1"/>
    </source>
</evidence>
<dbReference type="Pfam" id="PF00071">
    <property type="entry name" value="Ras"/>
    <property type="match status" value="1"/>
</dbReference>
<dbReference type="AlphaFoldDB" id="A0A1J4KAD0"/>
<dbReference type="SMART" id="SM00174">
    <property type="entry name" value="RHO"/>
    <property type="match status" value="1"/>
</dbReference>
<comment type="caution">
    <text evidence="3">The sequence shown here is derived from an EMBL/GenBank/DDBJ whole genome shotgun (WGS) entry which is preliminary data.</text>
</comment>
<dbReference type="InterPro" id="IPR001806">
    <property type="entry name" value="Small_GTPase"/>
</dbReference>
<organism evidence="3 4">
    <name type="scientific">Tritrichomonas foetus</name>
    <dbReference type="NCBI Taxonomy" id="1144522"/>
    <lineage>
        <taxon>Eukaryota</taxon>
        <taxon>Metamonada</taxon>
        <taxon>Parabasalia</taxon>
        <taxon>Tritrichomonadida</taxon>
        <taxon>Tritrichomonadidae</taxon>
        <taxon>Tritrichomonas</taxon>
    </lineage>
</organism>
<keyword evidence="1" id="KW-0547">Nucleotide-binding</keyword>
<dbReference type="GeneID" id="94838969"/>
<evidence type="ECO:0000256" key="2">
    <source>
        <dbReference type="SAM" id="MobiDB-lite"/>
    </source>
</evidence>
<dbReference type="InterPro" id="IPR005225">
    <property type="entry name" value="Small_GTP-bd"/>
</dbReference>
<protein>
    <submittedName>
        <fullName evidence="3">Ras-related protein RHN1</fullName>
    </submittedName>
</protein>
<dbReference type="SUPFAM" id="SSF52540">
    <property type="entry name" value="P-loop containing nucleoside triphosphate hydrolases"/>
    <property type="match status" value="1"/>
</dbReference>
<feature type="compositionally biased region" description="Polar residues" evidence="2">
    <location>
        <begin position="206"/>
        <end position="223"/>
    </location>
</feature>
<dbReference type="FunFam" id="3.40.50.300:FF:000808">
    <property type="entry name" value="Small GTP-binding protein, putative"/>
    <property type="match status" value="1"/>
</dbReference>
<dbReference type="GO" id="GO:0005525">
    <property type="term" value="F:GTP binding"/>
    <property type="evidence" value="ECO:0007669"/>
    <property type="project" value="InterPro"/>
</dbReference>
<gene>
    <name evidence="3" type="primary">RHN1</name>
    <name evidence="3" type="ORF">TRFO_25299</name>
</gene>
<dbReference type="NCBIfam" id="TIGR00231">
    <property type="entry name" value="small_GTP"/>
    <property type="match status" value="1"/>
</dbReference>
<accession>A0A1J4KAD0</accession>
<name>A0A1J4KAD0_9EUKA</name>
<dbReference type="CDD" id="cd00154">
    <property type="entry name" value="Rab"/>
    <property type="match status" value="1"/>
</dbReference>
<dbReference type="PRINTS" id="PR00449">
    <property type="entry name" value="RASTRNSFRMNG"/>
</dbReference>
<dbReference type="Proteomes" id="UP000179807">
    <property type="component" value="Unassembled WGS sequence"/>
</dbReference>
<evidence type="ECO:0000313" key="4">
    <source>
        <dbReference type="Proteomes" id="UP000179807"/>
    </source>
</evidence>
<dbReference type="SMART" id="SM00175">
    <property type="entry name" value="RAB"/>
    <property type="match status" value="1"/>
</dbReference>
<dbReference type="PANTHER" id="PTHR47978">
    <property type="match status" value="1"/>
</dbReference>
<proteinExistence type="predicted"/>
<sequence length="223" mass="24911">MCFFTISQKVGEFVKKFHFVLFAFFLTSDMDTNRSMIKVILIGDSAVGKSSLVCQLIDQSFDDSKEATVGAAYVSKSFSTQNGSLELHIWDTAGQERFRSIIPLYSRGCSAALVVFSVDSKDSFDHIPEWIEVLKDTCDKNCKIYIVANKIDLGETALVNEAKKYSEECGFQFFISTAKEYSSVEKIFQQVAEDLSQYETFEPSPLSASSKRNEEGSTNATCC</sequence>
<dbReference type="Gene3D" id="3.40.50.300">
    <property type="entry name" value="P-loop containing nucleotide triphosphate hydrolases"/>
    <property type="match status" value="1"/>
</dbReference>
<keyword evidence="4" id="KW-1185">Reference proteome</keyword>